<keyword evidence="1" id="KW-0812">Transmembrane</keyword>
<protein>
    <submittedName>
        <fullName evidence="2">Uncharacterized protein</fullName>
    </submittedName>
</protein>
<dbReference type="EMBL" id="CYRY02042751">
    <property type="protein sequence ID" value="VCX36643.1"/>
    <property type="molecule type" value="Genomic_DNA"/>
</dbReference>
<reference evidence="2 3" key="1">
    <citation type="submission" date="2018-10" db="EMBL/GenBank/DDBJ databases">
        <authorList>
            <person name="Ekblom R."/>
            <person name="Jareborg N."/>
        </authorList>
    </citation>
    <scope>NUCLEOTIDE SEQUENCE [LARGE SCALE GENOMIC DNA]</scope>
    <source>
        <tissue evidence="2">Muscle</tissue>
    </source>
</reference>
<sequence>GFLTYWKALVCSLPLLAFYLFLKHNRRHKIYAI</sequence>
<gene>
    <name evidence="2" type="ORF">BN2614_LOCUS2</name>
</gene>
<feature type="non-terminal residue" evidence="2">
    <location>
        <position position="1"/>
    </location>
</feature>
<dbReference type="Proteomes" id="UP000269945">
    <property type="component" value="Unassembled WGS sequence"/>
</dbReference>
<evidence type="ECO:0000313" key="2">
    <source>
        <dbReference type="EMBL" id="VCX36643.1"/>
    </source>
</evidence>
<keyword evidence="1" id="KW-0472">Membrane</keyword>
<name>A0A9X9M4Q3_GULGU</name>
<keyword evidence="1" id="KW-1133">Transmembrane helix</keyword>
<comment type="caution">
    <text evidence="2">The sequence shown here is derived from an EMBL/GenBank/DDBJ whole genome shotgun (WGS) entry which is preliminary data.</text>
</comment>
<accession>A0A9X9M4Q3</accession>
<evidence type="ECO:0000256" key="1">
    <source>
        <dbReference type="SAM" id="Phobius"/>
    </source>
</evidence>
<organism evidence="2 3">
    <name type="scientific">Gulo gulo</name>
    <name type="common">Wolverine</name>
    <name type="synonym">Gluton</name>
    <dbReference type="NCBI Taxonomy" id="48420"/>
    <lineage>
        <taxon>Eukaryota</taxon>
        <taxon>Metazoa</taxon>
        <taxon>Chordata</taxon>
        <taxon>Craniata</taxon>
        <taxon>Vertebrata</taxon>
        <taxon>Euteleostomi</taxon>
        <taxon>Mammalia</taxon>
        <taxon>Eutheria</taxon>
        <taxon>Laurasiatheria</taxon>
        <taxon>Carnivora</taxon>
        <taxon>Caniformia</taxon>
        <taxon>Musteloidea</taxon>
        <taxon>Mustelidae</taxon>
        <taxon>Guloninae</taxon>
        <taxon>Gulo</taxon>
    </lineage>
</organism>
<proteinExistence type="predicted"/>
<keyword evidence="3" id="KW-1185">Reference proteome</keyword>
<evidence type="ECO:0000313" key="3">
    <source>
        <dbReference type="Proteomes" id="UP000269945"/>
    </source>
</evidence>
<feature type="transmembrane region" description="Helical" evidence="1">
    <location>
        <begin position="6"/>
        <end position="22"/>
    </location>
</feature>
<dbReference type="AlphaFoldDB" id="A0A9X9M4Q3"/>